<dbReference type="Proteomes" id="UP000006352">
    <property type="component" value="Unassembled WGS sequence"/>
</dbReference>
<evidence type="ECO:0000256" key="1">
    <source>
        <dbReference type="SAM" id="MobiDB-lite"/>
    </source>
</evidence>
<dbReference type="AlphaFoldDB" id="J4H4V1"/>
<evidence type="ECO:0000313" key="4">
    <source>
        <dbReference type="Proteomes" id="UP000006352"/>
    </source>
</evidence>
<reference evidence="3 4" key="1">
    <citation type="journal article" date="2012" name="Appl. Environ. Microbiol.">
        <title>Short-read sequencing for genomic analysis of the brown rot fungus Fibroporia radiculosa.</title>
        <authorList>
            <person name="Tang J.D."/>
            <person name="Perkins A.D."/>
            <person name="Sonstegard T.S."/>
            <person name="Schroeder S.G."/>
            <person name="Burgess S.C."/>
            <person name="Diehl S.V."/>
        </authorList>
    </citation>
    <scope>NUCLEOTIDE SEQUENCE [LARGE SCALE GENOMIC DNA]</scope>
    <source>
        <strain evidence="3 4">TFFH 294</strain>
    </source>
</reference>
<dbReference type="RefSeq" id="XP_012184912.1">
    <property type="nucleotide sequence ID" value="XM_012329522.1"/>
</dbReference>
<keyword evidence="2" id="KW-1133">Transmembrane helix</keyword>
<keyword evidence="2" id="KW-0812">Transmembrane</keyword>
<sequence>MSATGGAMPVFLTSVALPPSSTPNSTSPSASLSFHSISSALSPRQATESGEVSSVVVYALAPSLAGLISASTPSSVPVATTTTDWRTHTVIEDQPTGPASSLSAHTGIVGQYGLIIGGSLGGLALLVVIVVVAWSCTRRKAGQYAMIEEEDVMPDPYIMSGPQLVETNVSIVSSMPDKPELVSIPWIDSGESYVAWRQMHLERNILPPATSSALTHSSSTRSLVEWRSDTLDPTEQHNESSPPAQMVKDDPDAELAILGPPEHTDPEHIDDIADEKAPQNIPHPSLAHIREVDSGMRFRYDVDSTSLAATMADLPPKYTAD</sequence>
<dbReference type="EMBL" id="HE797198">
    <property type="protein sequence ID" value="CCM05629.1"/>
    <property type="molecule type" value="Genomic_DNA"/>
</dbReference>
<name>J4H4V1_9APHY</name>
<feature type="region of interest" description="Disordered" evidence="1">
    <location>
        <begin position="210"/>
        <end position="248"/>
    </location>
</feature>
<gene>
    <name evidence="3" type="ORF">FIBRA_07858</name>
</gene>
<evidence type="ECO:0000256" key="2">
    <source>
        <dbReference type="SAM" id="Phobius"/>
    </source>
</evidence>
<dbReference type="GeneID" id="24100540"/>
<feature type="compositionally biased region" description="Low complexity" evidence="1">
    <location>
        <begin position="210"/>
        <end position="223"/>
    </location>
</feature>
<protein>
    <recommendedName>
        <fullName evidence="5">Mid2 domain-containing protein</fullName>
    </recommendedName>
</protein>
<keyword evidence="2" id="KW-0472">Membrane</keyword>
<accession>J4H4V1</accession>
<evidence type="ECO:0008006" key="5">
    <source>
        <dbReference type="Google" id="ProtNLM"/>
    </source>
</evidence>
<proteinExistence type="predicted"/>
<feature type="transmembrane region" description="Helical" evidence="2">
    <location>
        <begin position="112"/>
        <end position="136"/>
    </location>
</feature>
<evidence type="ECO:0000313" key="3">
    <source>
        <dbReference type="EMBL" id="CCM05629.1"/>
    </source>
</evidence>
<feature type="compositionally biased region" description="Basic and acidic residues" evidence="1">
    <location>
        <begin position="224"/>
        <end position="238"/>
    </location>
</feature>
<keyword evidence="4" id="KW-1185">Reference proteome</keyword>
<dbReference type="InParanoid" id="J4H4V1"/>
<dbReference type="HOGENOM" id="CLU_866087_0_0_1"/>
<organism evidence="3 4">
    <name type="scientific">Fibroporia radiculosa</name>
    <dbReference type="NCBI Taxonomy" id="599839"/>
    <lineage>
        <taxon>Eukaryota</taxon>
        <taxon>Fungi</taxon>
        <taxon>Dikarya</taxon>
        <taxon>Basidiomycota</taxon>
        <taxon>Agaricomycotina</taxon>
        <taxon>Agaricomycetes</taxon>
        <taxon>Polyporales</taxon>
        <taxon>Fibroporiaceae</taxon>
        <taxon>Fibroporia</taxon>
    </lineage>
</organism>